<dbReference type="EMBL" id="JEME01002574">
    <property type="protein sequence ID" value="KYG03841.1"/>
    <property type="molecule type" value="Genomic_DNA"/>
</dbReference>
<evidence type="ECO:0000259" key="1">
    <source>
        <dbReference type="Pfam" id="PF14065"/>
    </source>
</evidence>
<dbReference type="EMBL" id="JELX01003860">
    <property type="protein sequence ID" value="KYF51129.1"/>
    <property type="molecule type" value="Genomic_DNA"/>
</dbReference>
<dbReference type="AlphaFoldDB" id="A0A150P601"/>
<evidence type="ECO:0000313" key="2">
    <source>
        <dbReference type="EMBL" id="KYF51129.1"/>
    </source>
</evidence>
<evidence type="ECO:0000313" key="3">
    <source>
        <dbReference type="EMBL" id="KYG03841.1"/>
    </source>
</evidence>
<feature type="domain" description="Pvc16 N-terminal" evidence="1">
    <location>
        <begin position="12"/>
        <end position="191"/>
    </location>
</feature>
<reference evidence="4 5" key="1">
    <citation type="submission" date="2014-02" db="EMBL/GenBank/DDBJ databases">
        <title>The small core and large imbalanced accessory genome model reveals a collaborative survival strategy of Sorangium cellulosum strains in nature.</title>
        <authorList>
            <person name="Han K."/>
            <person name="Peng R."/>
            <person name="Blom J."/>
            <person name="Li Y.-Z."/>
        </authorList>
    </citation>
    <scope>NUCLEOTIDE SEQUENCE [LARGE SCALE GENOMIC DNA]</scope>
    <source>
        <strain evidence="3 4">So0007-03</strain>
        <strain evidence="2 5">So0157-18</strain>
    </source>
</reference>
<dbReference type="Gene3D" id="2.60.40.10">
    <property type="entry name" value="Immunoglobulins"/>
    <property type="match status" value="1"/>
</dbReference>
<sequence>MSDANVIHDASLTLKSLLEARLNTPGRIGGVGAPVTVTVDSPHRGNEDEFRINLFLYNVVQDEGRRNSGGWVPLERSATSQKFAPEPLALRLYYLVTAFASSGLTEHQLLGEAMQALYKHRRIPEALLKGTLKDSPVRAERVQLTLLNLDVDTLQKIWGSQTEPLRTSVAYEVEAVFLDEDAPEAEVRLVEERAVDVVPFPHPDTIAPEAAPPGAAVRLYGAGLLVNEPGTERSLVRVWFGDAEAEMLPDRRSGGAVSVRVPAGLKPGRVKVRLQLDHYLSRPVDFDVLEPA</sequence>
<comment type="caution">
    <text evidence="2">The sequence shown here is derived from an EMBL/GenBank/DDBJ whole genome shotgun (WGS) entry which is preliminary data.</text>
</comment>
<dbReference type="InterPro" id="IPR025351">
    <property type="entry name" value="Pvc16_N"/>
</dbReference>
<protein>
    <recommendedName>
        <fullName evidence="1">Pvc16 N-terminal domain-containing protein</fullName>
    </recommendedName>
</protein>
<proteinExistence type="predicted"/>
<name>A0A150P601_SORCE</name>
<accession>A0A150P601</accession>
<dbReference type="Proteomes" id="UP000075502">
    <property type="component" value="Unassembled WGS sequence"/>
</dbReference>
<evidence type="ECO:0000313" key="5">
    <source>
        <dbReference type="Proteomes" id="UP000075604"/>
    </source>
</evidence>
<gene>
    <name evidence="2" type="ORF">BE04_28245</name>
    <name evidence="3" type="ORF">BE21_49835</name>
</gene>
<dbReference type="Pfam" id="PF14065">
    <property type="entry name" value="Pvc16_N"/>
    <property type="match status" value="1"/>
</dbReference>
<organism evidence="2 5">
    <name type="scientific">Sorangium cellulosum</name>
    <name type="common">Polyangium cellulosum</name>
    <dbReference type="NCBI Taxonomy" id="56"/>
    <lineage>
        <taxon>Bacteria</taxon>
        <taxon>Pseudomonadati</taxon>
        <taxon>Myxococcota</taxon>
        <taxon>Polyangia</taxon>
        <taxon>Polyangiales</taxon>
        <taxon>Polyangiaceae</taxon>
        <taxon>Sorangium</taxon>
    </lineage>
</organism>
<dbReference type="InterPro" id="IPR013783">
    <property type="entry name" value="Ig-like_fold"/>
</dbReference>
<evidence type="ECO:0000313" key="4">
    <source>
        <dbReference type="Proteomes" id="UP000075502"/>
    </source>
</evidence>
<dbReference type="Proteomes" id="UP000075604">
    <property type="component" value="Unassembled WGS sequence"/>
</dbReference>